<keyword evidence="11" id="KW-0732">Signal</keyword>
<comment type="subcellular location">
    <subcellularLocation>
        <location evidence="1">Secreted</location>
    </subcellularLocation>
</comment>
<feature type="active site" description="Charge relay system" evidence="7 8">
    <location>
        <position position="151"/>
    </location>
</feature>
<keyword evidence="5 8" id="KW-0378">Hydrolase</keyword>
<feature type="domain" description="Peptidase S8/S53" evidence="12">
    <location>
        <begin position="142"/>
        <end position="394"/>
    </location>
</feature>
<dbReference type="InterPro" id="IPR022398">
    <property type="entry name" value="Peptidase_S8_His-AS"/>
</dbReference>
<dbReference type="InterPro" id="IPR034084">
    <property type="entry name" value="Thermitase-like_dom"/>
</dbReference>
<dbReference type="PANTHER" id="PTHR43806">
    <property type="entry name" value="PEPTIDASE S8"/>
    <property type="match status" value="1"/>
</dbReference>
<evidence type="ECO:0000256" key="6">
    <source>
        <dbReference type="ARBA" id="ARBA00022825"/>
    </source>
</evidence>
<feature type="region of interest" description="Disordered" evidence="10">
    <location>
        <begin position="405"/>
        <end position="482"/>
    </location>
</feature>
<keyword evidence="6 8" id="KW-0720">Serine protease</keyword>
<dbReference type="EMBL" id="SNWR01000001">
    <property type="protein sequence ID" value="TDO41346.1"/>
    <property type="molecule type" value="Genomic_DNA"/>
</dbReference>
<feature type="chain" id="PRO_5038992250" evidence="11">
    <location>
        <begin position="28"/>
        <end position="653"/>
    </location>
</feature>
<evidence type="ECO:0000256" key="3">
    <source>
        <dbReference type="ARBA" id="ARBA00022525"/>
    </source>
</evidence>
<evidence type="ECO:0000256" key="1">
    <source>
        <dbReference type="ARBA" id="ARBA00004613"/>
    </source>
</evidence>
<evidence type="ECO:0000259" key="12">
    <source>
        <dbReference type="Pfam" id="PF00082"/>
    </source>
</evidence>
<evidence type="ECO:0000256" key="7">
    <source>
        <dbReference type="PIRSR" id="PIRSR615500-1"/>
    </source>
</evidence>
<dbReference type="Gene3D" id="3.40.50.200">
    <property type="entry name" value="Peptidase S8/S53 domain"/>
    <property type="match status" value="1"/>
</dbReference>
<dbReference type="InterPro" id="IPR000209">
    <property type="entry name" value="Peptidase_S8/S53_dom"/>
</dbReference>
<organism evidence="13 14">
    <name type="scientific">Paractinoplanes brasiliensis</name>
    <dbReference type="NCBI Taxonomy" id="52695"/>
    <lineage>
        <taxon>Bacteria</taxon>
        <taxon>Bacillati</taxon>
        <taxon>Actinomycetota</taxon>
        <taxon>Actinomycetes</taxon>
        <taxon>Micromonosporales</taxon>
        <taxon>Micromonosporaceae</taxon>
        <taxon>Paractinoplanes</taxon>
    </lineage>
</organism>
<dbReference type="AlphaFoldDB" id="A0A4R6K173"/>
<dbReference type="CDD" id="cd07484">
    <property type="entry name" value="Peptidases_S8_Thermitase_like"/>
    <property type="match status" value="1"/>
</dbReference>
<dbReference type="PROSITE" id="PS00137">
    <property type="entry name" value="SUBTILASE_HIS"/>
    <property type="match status" value="1"/>
</dbReference>
<comment type="caution">
    <text evidence="13">The sequence shown here is derived from an EMBL/GenBank/DDBJ whole genome shotgun (WGS) entry which is preliminary data.</text>
</comment>
<dbReference type="PROSITE" id="PS00136">
    <property type="entry name" value="SUBTILASE_ASP"/>
    <property type="match status" value="1"/>
</dbReference>
<dbReference type="InterPro" id="IPR015500">
    <property type="entry name" value="Peptidase_S8_subtilisin-rel"/>
</dbReference>
<dbReference type="PROSITE" id="PS00138">
    <property type="entry name" value="SUBTILASE_SER"/>
    <property type="match status" value="1"/>
</dbReference>
<keyword evidence="4 8" id="KW-0645">Protease</keyword>
<evidence type="ECO:0000256" key="4">
    <source>
        <dbReference type="ARBA" id="ARBA00022670"/>
    </source>
</evidence>
<dbReference type="PANTHER" id="PTHR43806:SF11">
    <property type="entry name" value="CEREVISIN-RELATED"/>
    <property type="match status" value="1"/>
</dbReference>
<dbReference type="Proteomes" id="UP000294901">
    <property type="component" value="Unassembled WGS sequence"/>
</dbReference>
<dbReference type="SUPFAM" id="SSF52743">
    <property type="entry name" value="Subtilisin-like"/>
    <property type="match status" value="1"/>
</dbReference>
<name>A0A4R6K173_9ACTN</name>
<dbReference type="GO" id="GO:0006508">
    <property type="term" value="P:proteolysis"/>
    <property type="evidence" value="ECO:0007669"/>
    <property type="project" value="UniProtKB-KW"/>
</dbReference>
<proteinExistence type="inferred from homology"/>
<evidence type="ECO:0000256" key="9">
    <source>
        <dbReference type="RuleBase" id="RU003355"/>
    </source>
</evidence>
<keyword evidence="14" id="KW-1185">Reference proteome</keyword>
<evidence type="ECO:0000256" key="10">
    <source>
        <dbReference type="SAM" id="MobiDB-lite"/>
    </source>
</evidence>
<evidence type="ECO:0000313" key="14">
    <source>
        <dbReference type="Proteomes" id="UP000294901"/>
    </source>
</evidence>
<evidence type="ECO:0000256" key="8">
    <source>
        <dbReference type="PROSITE-ProRule" id="PRU01240"/>
    </source>
</evidence>
<gene>
    <name evidence="13" type="ORF">C8E87_5078</name>
</gene>
<dbReference type="PRINTS" id="PR00723">
    <property type="entry name" value="SUBTILISIN"/>
</dbReference>
<comment type="similarity">
    <text evidence="2 8 9">Belongs to the peptidase S8 family.</text>
</comment>
<dbReference type="GO" id="GO:0004252">
    <property type="term" value="F:serine-type endopeptidase activity"/>
    <property type="evidence" value="ECO:0007669"/>
    <property type="project" value="UniProtKB-UniRule"/>
</dbReference>
<dbReference type="InterPro" id="IPR036852">
    <property type="entry name" value="Peptidase_S8/S53_dom_sf"/>
</dbReference>
<feature type="active site" description="Charge relay system" evidence="7 8">
    <location>
        <position position="185"/>
    </location>
</feature>
<feature type="active site" description="Charge relay system" evidence="7 8">
    <location>
        <position position="346"/>
    </location>
</feature>
<evidence type="ECO:0000313" key="13">
    <source>
        <dbReference type="EMBL" id="TDO41346.1"/>
    </source>
</evidence>
<dbReference type="OrthoDB" id="5240330at2"/>
<protein>
    <submittedName>
        <fullName evidence="13">Type VII secretion-associated serine protease mycosin</fullName>
    </submittedName>
</protein>
<accession>A0A4R6K173</accession>
<evidence type="ECO:0000256" key="5">
    <source>
        <dbReference type="ARBA" id="ARBA00022801"/>
    </source>
</evidence>
<reference evidence="13 14" key="1">
    <citation type="submission" date="2019-03" db="EMBL/GenBank/DDBJ databases">
        <title>Sequencing the genomes of 1000 actinobacteria strains.</title>
        <authorList>
            <person name="Klenk H.-P."/>
        </authorList>
    </citation>
    <scope>NUCLEOTIDE SEQUENCE [LARGE SCALE GENOMIC DNA]</scope>
    <source>
        <strain evidence="13 14">DSM 43805</strain>
    </source>
</reference>
<dbReference type="InterPro" id="IPR050131">
    <property type="entry name" value="Peptidase_S8_subtilisin-like"/>
</dbReference>
<dbReference type="InterPro" id="IPR023828">
    <property type="entry name" value="Peptidase_S8_Ser-AS"/>
</dbReference>
<dbReference type="InterPro" id="IPR023827">
    <property type="entry name" value="Peptidase_S8_Asp-AS"/>
</dbReference>
<dbReference type="PROSITE" id="PS51892">
    <property type="entry name" value="SUBTILASE"/>
    <property type="match status" value="1"/>
</dbReference>
<evidence type="ECO:0000256" key="11">
    <source>
        <dbReference type="SAM" id="SignalP"/>
    </source>
</evidence>
<sequence length="653" mass="64793">MRKHLRRCSVGALAVGAVAGVAAVALPATTTAATEWQPATFNLSADSETLLPATVSEKQPVRVVTTSVDASGKPVIKVITATSKDKAAGAIKAGQSAKGAVGVEVDAVATASEVPSGSDTYRSQQWDFSKISVANAWQKSTGAGVTVAVLDTGVDGKHPDLAANMVAGYDAIANGNGGATDPNGHGTHVAGTIAAVTGNGVGISAIAPHSKIMPVRVLGANGSGYMSDAAEGIIWAADHGASVINMSLGSSSKVTAVTNAISYARSKGVVVVAAAGNDRANGSPTNYPAADAGVIGVAATDSADRVASYSNAGSYVDVAAPGSSIISTYPTALGTRTGYVSMSGTSMASPHVAGVAALLKAARSTLTPDQVESALETSAVDLGAKGFDNDFGNGRIDAAAALASVSPATTSPTSPATTAPTTAPTTTVPTTTAPTTTVPTTTAPTTTAPTTSPTPTPSKTTAVPTPTPSKTTTAPKVTPVVKGTTPSTSVVYGSAATITYAVTAGNAAWAGKPVQIGLNSTGSSAISWTRFTTDAKGKITVQIRGSAHFQVRLTALATDTSNAATSAVTSFTVRSTATVKSSAARKLTVKSSGPVRKAQVQRYAGNKWVAVKSFTASSGTTTVTGLPSGAKVRVVFPATTKVAGLTTTTVKIG</sequence>
<feature type="signal peptide" evidence="11">
    <location>
        <begin position="1"/>
        <end position="27"/>
    </location>
</feature>
<dbReference type="GO" id="GO:0005576">
    <property type="term" value="C:extracellular region"/>
    <property type="evidence" value="ECO:0007669"/>
    <property type="project" value="UniProtKB-SubCell"/>
</dbReference>
<keyword evidence="3" id="KW-0964">Secreted</keyword>
<evidence type="ECO:0000256" key="2">
    <source>
        <dbReference type="ARBA" id="ARBA00011073"/>
    </source>
</evidence>
<dbReference type="Pfam" id="PF00082">
    <property type="entry name" value="Peptidase_S8"/>
    <property type="match status" value="1"/>
</dbReference>